<feature type="region of interest" description="Disordered" evidence="2">
    <location>
        <begin position="480"/>
        <end position="550"/>
    </location>
</feature>
<name>A0A6G1HDL7_9PEZI</name>
<evidence type="ECO:0000259" key="4">
    <source>
        <dbReference type="PROSITE" id="PS51767"/>
    </source>
</evidence>
<dbReference type="GO" id="GO:0006508">
    <property type="term" value="P:proteolysis"/>
    <property type="evidence" value="ECO:0007669"/>
    <property type="project" value="UniProtKB-KW"/>
</dbReference>
<keyword evidence="3" id="KW-1133">Transmembrane helix</keyword>
<evidence type="ECO:0000256" key="2">
    <source>
        <dbReference type="SAM" id="MobiDB-lite"/>
    </source>
</evidence>
<dbReference type="Gene3D" id="2.40.70.10">
    <property type="entry name" value="Acid Proteases"/>
    <property type="match status" value="2"/>
</dbReference>
<organism evidence="5 6">
    <name type="scientific">Aulographum hederae CBS 113979</name>
    <dbReference type="NCBI Taxonomy" id="1176131"/>
    <lineage>
        <taxon>Eukaryota</taxon>
        <taxon>Fungi</taxon>
        <taxon>Dikarya</taxon>
        <taxon>Ascomycota</taxon>
        <taxon>Pezizomycotina</taxon>
        <taxon>Dothideomycetes</taxon>
        <taxon>Pleosporomycetidae</taxon>
        <taxon>Aulographales</taxon>
        <taxon>Aulographaceae</taxon>
    </lineage>
</organism>
<dbReference type="PROSITE" id="PS51767">
    <property type="entry name" value="PEPTIDASE_A1"/>
    <property type="match status" value="1"/>
</dbReference>
<comment type="similarity">
    <text evidence="1">Belongs to the peptidase A1 family.</text>
</comment>
<dbReference type="Proteomes" id="UP000800041">
    <property type="component" value="Unassembled WGS sequence"/>
</dbReference>
<dbReference type="SUPFAM" id="SSF50630">
    <property type="entry name" value="Acid proteases"/>
    <property type="match status" value="1"/>
</dbReference>
<feature type="domain" description="Peptidase A1" evidence="4">
    <location>
        <begin position="53"/>
        <end position="407"/>
    </location>
</feature>
<sequence>MRLPFFAPSELLEPRSSLVARQDNSTGNSTQAPPRPIEVSTSYQFDGNDGPWSTFAFRVGTPAQVVRLLVDTSGQQTKVIGPEACPGDFEAQKACSRARGYLYNKNTSSTWEGVGLFQIAEQWNLPYQGNAEFGLDTVGLSWQGENGVTLDGQIVGRTPAADFYLGLFGVNPKPTNWSYNGFNDPQPSYMSTLRSQKIIPSLSYGYTAGAYYQLQGVHGSLILGGYDESLIDEPSGLSFPLNSDPYRDIVVGVSEISWGVGSNFAPLFSSPEPIYALLDGGTPHIWLPREACTAFEEAFNLHYDETTDLYLIDDSLHNQLIAQNPSVSFTLTNQGTTNGPVGSVNITFPYRSFDLTATAAYPGIQGNSSRYFPLRRAANSTQYTLGRTFLQESYLTVDYDRGNFSVNQRIFGSNRPQNIVPIYAPGEGPPPPPPGSTSASSSSSLSGGAIAGITIGSIAGLALLTLLVFLLLRKRRKTAQEAATTREMEKVDKKASPAGHELNDTAVHEAHGDETRHEMDGDEGKKYEMADQPKVHELPLSPVTPAELPA</sequence>
<dbReference type="InterPro" id="IPR001461">
    <property type="entry name" value="Aspartic_peptidase_A1"/>
</dbReference>
<reference evidence="5" key="1">
    <citation type="journal article" date="2020" name="Stud. Mycol.">
        <title>101 Dothideomycetes genomes: a test case for predicting lifestyles and emergence of pathogens.</title>
        <authorList>
            <person name="Haridas S."/>
            <person name="Albert R."/>
            <person name="Binder M."/>
            <person name="Bloem J."/>
            <person name="Labutti K."/>
            <person name="Salamov A."/>
            <person name="Andreopoulos B."/>
            <person name="Baker S."/>
            <person name="Barry K."/>
            <person name="Bills G."/>
            <person name="Bluhm B."/>
            <person name="Cannon C."/>
            <person name="Castanera R."/>
            <person name="Culley D."/>
            <person name="Daum C."/>
            <person name="Ezra D."/>
            <person name="Gonzalez J."/>
            <person name="Henrissat B."/>
            <person name="Kuo A."/>
            <person name="Liang C."/>
            <person name="Lipzen A."/>
            <person name="Lutzoni F."/>
            <person name="Magnuson J."/>
            <person name="Mondo S."/>
            <person name="Nolan M."/>
            <person name="Ohm R."/>
            <person name="Pangilinan J."/>
            <person name="Park H.-J."/>
            <person name="Ramirez L."/>
            <person name="Alfaro M."/>
            <person name="Sun H."/>
            <person name="Tritt A."/>
            <person name="Yoshinaga Y."/>
            <person name="Zwiers L.-H."/>
            <person name="Turgeon B."/>
            <person name="Goodwin S."/>
            <person name="Spatafora J."/>
            <person name="Crous P."/>
            <person name="Grigoriev I."/>
        </authorList>
    </citation>
    <scope>NUCLEOTIDE SEQUENCE</scope>
    <source>
        <strain evidence="5">CBS 113979</strain>
    </source>
</reference>
<dbReference type="PRINTS" id="PR00792">
    <property type="entry name" value="PEPSIN"/>
</dbReference>
<dbReference type="GO" id="GO:0004190">
    <property type="term" value="F:aspartic-type endopeptidase activity"/>
    <property type="evidence" value="ECO:0007669"/>
    <property type="project" value="InterPro"/>
</dbReference>
<dbReference type="InterPro" id="IPR034164">
    <property type="entry name" value="Pepsin-like_dom"/>
</dbReference>
<accession>A0A6G1HDL7</accession>
<keyword evidence="6" id="KW-1185">Reference proteome</keyword>
<dbReference type="GO" id="GO:0031505">
    <property type="term" value="P:fungal-type cell wall organization"/>
    <property type="evidence" value="ECO:0007669"/>
    <property type="project" value="TreeGrafter"/>
</dbReference>
<keyword evidence="5" id="KW-0645">Protease</keyword>
<dbReference type="GO" id="GO:0009277">
    <property type="term" value="C:fungal-type cell wall"/>
    <property type="evidence" value="ECO:0007669"/>
    <property type="project" value="TreeGrafter"/>
</dbReference>
<dbReference type="InterPro" id="IPR033121">
    <property type="entry name" value="PEPTIDASE_A1"/>
</dbReference>
<dbReference type="Pfam" id="PF00026">
    <property type="entry name" value="Asp"/>
    <property type="match status" value="1"/>
</dbReference>
<evidence type="ECO:0000313" key="6">
    <source>
        <dbReference type="Proteomes" id="UP000800041"/>
    </source>
</evidence>
<gene>
    <name evidence="5" type="ORF">K402DRAFT_172502</name>
</gene>
<dbReference type="AlphaFoldDB" id="A0A6G1HDL7"/>
<dbReference type="GO" id="GO:0005576">
    <property type="term" value="C:extracellular region"/>
    <property type="evidence" value="ECO:0007669"/>
    <property type="project" value="TreeGrafter"/>
</dbReference>
<keyword evidence="5" id="KW-0378">Hydrolase</keyword>
<dbReference type="EMBL" id="ML977140">
    <property type="protein sequence ID" value="KAF1991164.1"/>
    <property type="molecule type" value="Genomic_DNA"/>
</dbReference>
<proteinExistence type="inferred from homology"/>
<dbReference type="CDD" id="cd05471">
    <property type="entry name" value="pepsin_like"/>
    <property type="match status" value="1"/>
</dbReference>
<dbReference type="PANTHER" id="PTHR47965">
    <property type="entry name" value="ASPARTYL PROTEASE-RELATED"/>
    <property type="match status" value="1"/>
</dbReference>
<evidence type="ECO:0000256" key="1">
    <source>
        <dbReference type="ARBA" id="ARBA00007447"/>
    </source>
</evidence>
<evidence type="ECO:0000313" key="5">
    <source>
        <dbReference type="EMBL" id="KAF1991164.1"/>
    </source>
</evidence>
<evidence type="ECO:0000256" key="3">
    <source>
        <dbReference type="SAM" id="Phobius"/>
    </source>
</evidence>
<feature type="transmembrane region" description="Helical" evidence="3">
    <location>
        <begin position="449"/>
        <end position="472"/>
    </location>
</feature>
<dbReference type="OrthoDB" id="4074350at2759"/>
<dbReference type="PANTHER" id="PTHR47965:SF101">
    <property type="entry name" value="HYPOTHETICAL ASPARTYL PROTEASE (EUROFUNG)-RELATED"/>
    <property type="match status" value="1"/>
</dbReference>
<keyword evidence="3" id="KW-0472">Membrane</keyword>
<feature type="region of interest" description="Disordered" evidence="2">
    <location>
        <begin position="16"/>
        <end position="37"/>
    </location>
</feature>
<feature type="region of interest" description="Disordered" evidence="2">
    <location>
        <begin position="417"/>
        <end position="443"/>
    </location>
</feature>
<feature type="compositionally biased region" description="Basic and acidic residues" evidence="2">
    <location>
        <begin position="484"/>
        <end position="537"/>
    </location>
</feature>
<dbReference type="InterPro" id="IPR021109">
    <property type="entry name" value="Peptidase_aspartic_dom_sf"/>
</dbReference>
<keyword evidence="3" id="KW-0812">Transmembrane</keyword>
<feature type="compositionally biased region" description="Polar residues" evidence="2">
    <location>
        <begin position="22"/>
        <end position="32"/>
    </location>
</feature>
<protein>
    <submittedName>
        <fullName evidence="5">Acid protease</fullName>
    </submittedName>
</protein>